<dbReference type="Pfam" id="PF13376">
    <property type="entry name" value="OmdA"/>
    <property type="match status" value="2"/>
</dbReference>
<dbReference type="EMBL" id="MFAH01000033">
    <property type="protein sequence ID" value="OGD71152.1"/>
    <property type="molecule type" value="Genomic_DNA"/>
</dbReference>
<dbReference type="AlphaFoldDB" id="A0A1F5EUU0"/>
<protein>
    <recommendedName>
        <fullName evidence="3">Bacteriocin-protection protein</fullName>
    </recommendedName>
</protein>
<evidence type="ECO:0000313" key="2">
    <source>
        <dbReference type="Proteomes" id="UP000177390"/>
    </source>
</evidence>
<dbReference type="Proteomes" id="UP000177390">
    <property type="component" value="Unassembled WGS sequence"/>
</dbReference>
<evidence type="ECO:0000313" key="1">
    <source>
        <dbReference type="EMBL" id="OGD71152.1"/>
    </source>
</evidence>
<name>A0A1F5EUU0_9BACT</name>
<comment type="caution">
    <text evidence="1">The sequence shown here is derived from an EMBL/GenBank/DDBJ whole genome shotgun (WGS) entry which is preliminary data.</text>
</comment>
<evidence type="ECO:0008006" key="3">
    <source>
        <dbReference type="Google" id="ProtNLM"/>
    </source>
</evidence>
<organism evidence="1 2">
    <name type="scientific">Candidatus Collierbacteria bacterium RIFCSPHIGHO2_02_FULL_49_10</name>
    <dbReference type="NCBI Taxonomy" id="1817723"/>
    <lineage>
        <taxon>Bacteria</taxon>
        <taxon>Candidatus Collieribacteriota</taxon>
    </lineage>
</organism>
<accession>A0A1F5EUU0</accession>
<proteinExistence type="predicted"/>
<gene>
    <name evidence="1" type="ORF">A3D09_01370</name>
</gene>
<reference evidence="1 2" key="1">
    <citation type="journal article" date="2016" name="Nat. Commun.">
        <title>Thousands of microbial genomes shed light on interconnected biogeochemical processes in an aquifer system.</title>
        <authorList>
            <person name="Anantharaman K."/>
            <person name="Brown C.T."/>
            <person name="Hug L.A."/>
            <person name="Sharon I."/>
            <person name="Castelle C.J."/>
            <person name="Probst A.J."/>
            <person name="Thomas B.C."/>
            <person name="Singh A."/>
            <person name="Wilkins M.J."/>
            <person name="Karaoz U."/>
            <person name="Brodie E.L."/>
            <person name="Williams K.H."/>
            <person name="Hubbard S.S."/>
            <person name="Banfield J.F."/>
        </authorList>
    </citation>
    <scope>NUCLEOTIDE SEQUENCE [LARGE SCALE GENOMIC DNA]</scope>
</reference>
<sequence length="139" mass="15903">MKMSKPKKSEPRVPTDLSKALTAAPKANVQWRDLTPIARRDFITWINSAKQSETHQRRIVKACSMLSSGKRRPCCYTIVPMNLYKALAASPRAKAQWRDLTPTERRDFAGWIDSAKQSEIHRSRIEKARVMLAAGKRRP</sequence>